<organism evidence="1 2">
    <name type="scientific">Paramarasmius palmivorus</name>
    <dbReference type="NCBI Taxonomy" id="297713"/>
    <lineage>
        <taxon>Eukaryota</taxon>
        <taxon>Fungi</taxon>
        <taxon>Dikarya</taxon>
        <taxon>Basidiomycota</taxon>
        <taxon>Agaricomycotina</taxon>
        <taxon>Agaricomycetes</taxon>
        <taxon>Agaricomycetidae</taxon>
        <taxon>Agaricales</taxon>
        <taxon>Marasmiineae</taxon>
        <taxon>Marasmiaceae</taxon>
        <taxon>Paramarasmius</taxon>
    </lineage>
</organism>
<dbReference type="AlphaFoldDB" id="A0AAW0DDH6"/>
<gene>
    <name evidence="1" type="ORF">VNI00_005790</name>
</gene>
<proteinExistence type="predicted"/>
<reference evidence="1 2" key="1">
    <citation type="submission" date="2024-01" db="EMBL/GenBank/DDBJ databases">
        <title>A draft genome for a cacao thread blight-causing isolate of Paramarasmius palmivorus.</title>
        <authorList>
            <person name="Baruah I.K."/>
            <person name="Bukari Y."/>
            <person name="Amoako-Attah I."/>
            <person name="Meinhardt L.W."/>
            <person name="Bailey B.A."/>
            <person name="Cohen S.P."/>
        </authorList>
    </citation>
    <scope>NUCLEOTIDE SEQUENCE [LARGE SCALE GENOMIC DNA]</scope>
    <source>
        <strain evidence="1 2">GH-12</strain>
    </source>
</reference>
<dbReference type="Proteomes" id="UP001383192">
    <property type="component" value="Unassembled WGS sequence"/>
</dbReference>
<accession>A0AAW0DDH6</accession>
<comment type="caution">
    <text evidence="1">The sequence shown here is derived from an EMBL/GenBank/DDBJ whole genome shotgun (WGS) entry which is preliminary data.</text>
</comment>
<keyword evidence="2" id="KW-1185">Reference proteome</keyword>
<evidence type="ECO:0000313" key="1">
    <source>
        <dbReference type="EMBL" id="KAK7049759.1"/>
    </source>
</evidence>
<dbReference type="EMBL" id="JAYKXP010000016">
    <property type="protein sequence ID" value="KAK7049759.1"/>
    <property type="molecule type" value="Genomic_DNA"/>
</dbReference>
<evidence type="ECO:0000313" key="2">
    <source>
        <dbReference type="Proteomes" id="UP001383192"/>
    </source>
</evidence>
<sequence length="123" mass="14149">MSWGSFNYLSGHQYSGNDLRYRHYAHYSAAATKKQDWVQADNEHPEPIGASHYRVFRPAAVHEGDKRSFSLSMPGYRPRCFLPTRSLSPSTREINSKERDLQVKEQIPEKSIPCIRGLPIVLM</sequence>
<protein>
    <submittedName>
        <fullName evidence="1">Uncharacterized protein</fullName>
    </submittedName>
</protein>
<name>A0AAW0DDH6_9AGAR</name>